<evidence type="ECO:0000256" key="4">
    <source>
        <dbReference type="ARBA" id="ARBA00022982"/>
    </source>
</evidence>
<evidence type="ECO:0000259" key="8">
    <source>
        <dbReference type="PROSITE" id="PS51007"/>
    </source>
</evidence>
<dbReference type="InterPro" id="IPR036909">
    <property type="entry name" value="Cyt_c-like_dom_sf"/>
</dbReference>
<dbReference type="GO" id="GO:0020037">
    <property type="term" value="F:heme binding"/>
    <property type="evidence" value="ECO:0007669"/>
    <property type="project" value="InterPro"/>
</dbReference>
<dbReference type="Pfam" id="PF00034">
    <property type="entry name" value="Cytochrom_C"/>
    <property type="match status" value="1"/>
</dbReference>
<feature type="domain" description="Cytochrome c" evidence="8">
    <location>
        <begin position="13"/>
        <end position="96"/>
    </location>
</feature>
<keyword evidence="2 6" id="KW-0349">Heme</keyword>
<evidence type="ECO:0000256" key="2">
    <source>
        <dbReference type="ARBA" id="ARBA00022617"/>
    </source>
</evidence>
<gene>
    <name evidence="9" type="ORF">HELGO_WM5164</name>
</gene>
<dbReference type="GO" id="GO:0046872">
    <property type="term" value="F:metal ion binding"/>
    <property type="evidence" value="ECO:0007669"/>
    <property type="project" value="UniProtKB-KW"/>
</dbReference>
<evidence type="ECO:0000256" key="1">
    <source>
        <dbReference type="ARBA" id="ARBA00022448"/>
    </source>
</evidence>
<dbReference type="Gene3D" id="1.10.760.10">
    <property type="entry name" value="Cytochrome c-like domain"/>
    <property type="match status" value="1"/>
</dbReference>
<feature type="chain" id="PRO_5027745693" description="Cytochrome c domain-containing protein" evidence="7">
    <location>
        <begin position="19"/>
        <end position="102"/>
    </location>
</feature>
<dbReference type="EMBL" id="CACVAP010000059">
    <property type="protein sequence ID" value="CAA6809716.1"/>
    <property type="molecule type" value="Genomic_DNA"/>
</dbReference>
<keyword evidence="7" id="KW-0732">Signal</keyword>
<accession>A0A6S6T443</accession>
<keyword evidence="3 6" id="KW-0479">Metal-binding</keyword>
<keyword evidence="4" id="KW-0249">Electron transport</keyword>
<name>A0A6S6T443_9BACT</name>
<organism evidence="9">
    <name type="scientific">uncultured Sulfurovum sp</name>
    <dbReference type="NCBI Taxonomy" id="269237"/>
    <lineage>
        <taxon>Bacteria</taxon>
        <taxon>Pseudomonadati</taxon>
        <taxon>Campylobacterota</taxon>
        <taxon>Epsilonproteobacteria</taxon>
        <taxon>Campylobacterales</taxon>
        <taxon>Sulfurovaceae</taxon>
        <taxon>Sulfurovum</taxon>
        <taxon>environmental samples</taxon>
    </lineage>
</organism>
<evidence type="ECO:0000256" key="5">
    <source>
        <dbReference type="ARBA" id="ARBA00023004"/>
    </source>
</evidence>
<proteinExistence type="predicted"/>
<evidence type="ECO:0000256" key="7">
    <source>
        <dbReference type="SAM" id="SignalP"/>
    </source>
</evidence>
<dbReference type="GO" id="GO:0009055">
    <property type="term" value="F:electron transfer activity"/>
    <property type="evidence" value="ECO:0007669"/>
    <property type="project" value="InterPro"/>
</dbReference>
<feature type="signal peptide" evidence="7">
    <location>
        <begin position="1"/>
        <end position="18"/>
    </location>
</feature>
<reference evidence="9" key="1">
    <citation type="submission" date="2020-01" db="EMBL/GenBank/DDBJ databases">
        <authorList>
            <person name="Meier V. D."/>
            <person name="Meier V D."/>
        </authorList>
    </citation>
    <scope>NUCLEOTIDE SEQUENCE</scope>
    <source>
        <strain evidence="9">HLG_WM_MAG_06</strain>
    </source>
</reference>
<evidence type="ECO:0000256" key="3">
    <source>
        <dbReference type="ARBA" id="ARBA00022723"/>
    </source>
</evidence>
<keyword evidence="1" id="KW-0813">Transport</keyword>
<evidence type="ECO:0000256" key="6">
    <source>
        <dbReference type="PROSITE-ProRule" id="PRU00433"/>
    </source>
</evidence>
<dbReference type="InterPro" id="IPR050597">
    <property type="entry name" value="Cytochrome_c_Oxidase_Subunit"/>
</dbReference>
<dbReference type="InterPro" id="IPR009056">
    <property type="entry name" value="Cyt_c-like_dom"/>
</dbReference>
<evidence type="ECO:0000313" key="9">
    <source>
        <dbReference type="EMBL" id="CAA6809716.1"/>
    </source>
</evidence>
<dbReference type="SUPFAM" id="SSF46626">
    <property type="entry name" value="Cytochrome c"/>
    <property type="match status" value="1"/>
</dbReference>
<dbReference type="AlphaFoldDB" id="A0A6S6T443"/>
<dbReference type="PANTHER" id="PTHR33751">
    <property type="entry name" value="CBB3-TYPE CYTOCHROME C OXIDASE SUBUNIT FIXP"/>
    <property type="match status" value="1"/>
</dbReference>
<keyword evidence="5 6" id="KW-0408">Iron</keyword>
<dbReference type="PROSITE" id="PS51007">
    <property type="entry name" value="CYTC"/>
    <property type="match status" value="1"/>
</dbReference>
<dbReference type="PANTHER" id="PTHR33751:SF9">
    <property type="entry name" value="CYTOCHROME C4"/>
    <property type="match status" value="1"/>
</dbReference>
<sequence>MRKILLLLITTLALVANSQELYKNCAGCHGENGEIQALSKSAIIGGQDKNLTIKQLTAYKNSELNKYGLGNIMNLQLSTFSDQDINKLANYIATMDTNASSK</sequence>
<protein>
    <recommendedName>
        <fullName evidence="8">Cytochrome c domain-containing protein</fullName>
    </recommendedName>
</protein>